<accession>A0A1I7M6Y6</accession>
<evidence type="ECO:0000256" key="1">
    <source>
        <dbReference type="PIRSR" id="PIRSR011396-1"/>
    </source>
</evidence>
<dbReference type="InterPro" id="IPR050816">
    <property type="entry name" value="Flavin-dep_Halogenase_NPB"/>
</dbReference>
<dbReference type="GO" id="GO:0000166">
    <property type="term" value="F:nucleotide binding"/>
    <property type="evidence" value="ECO:0007669"/>
    <property type="project" value="UniProtKB-KW"/>
</dbReference>
<gene>
    <name evidence="3" type="ORF">SAMN05216552_10719</name>
</gene>
<protein>
    <submittedName>
        <fullName evidence="3">Tryptophan halogenase</fullName>
    </submittedName>
</protein>
<feature type="binding site" evidence="2">
    <location>
        <position position="345"/>
    </location>
    <ligand>
        <name>FAD</name>
        <dbReference type="ChEBI" id="CHEBI:57692"/>
    </ligand>
</feature>
<feature type="binding site" evidence="2">
    <location>
        <position position="341"/>
    </location>
    <ligand>
        <name>L-tryptophan</name>
        <dbReference type="ChEBI" id="CHEBI:57912"/>
    </ligand>
</feature>
<name>A0A1I7M6Y6_9BURK</name>
<feature type="binding site" evidence="2">
    <location>
        <position position="83"/>
    </location>
    <ligand>
        <name>7-chloro-L-tryptophan</name>
        <dbReference type="ChEBI" id="CHEBI:58713"/>
    </ligand>
</feature>
<dbReference type="PANTHER" id="PTHR43747">
    <property type="entry name" value="FAD-BINDING PROTEIN"/>
    <property type="match status" value="1"/>
</dbReference>
<evidence type="ECO:0000256" key="2">
    <source>
        <dbReference type="PIRSR" id="PIRSR011396-2"/>
    </source>
</evidence>
<dbReference type="RefSeq" id="WP_307667156.1">
    <property type="nucleotide sequence ID" value="NZ_FPBO01000071.1"/>
</dbReference>
<dbReference type="PANTHER" id="PTHR43747:SF4">
    <property type="entry name" value="FLAVIN-DEPENDENT TRYPTOPHAN HALOGENASE"/>
    <property type="match status" value="1"/>
</dbReference>
<feature type="active site" evidence="1">
    <location>
        <position position="83"/>
    </location>
</feature>
<dbReference type="Gene3D" id="3.50.50.60">
    <property type="entry name" value="FAD/NAD(P)-binding domain"/>
    <property type="match status" value="1"/>
</dbReference>
<dbReference type="InterPro" id="IPR033856">
    <property type="entry name" value="Trp_halogen"/>
</dbReference>
<evidence type="ECO:0000313" key="3">
    <source>
        <dbReference type="EMBL" id="SFV17705.1"/>
    </source>
</evidence>
<keyword evidence="2" id="KW-0547">Nucleotide-binding</keyword>
<dbReference type="SUPFAM" id="SSF51905">
    <property type="entry name" value="FAD/NAD(P)-binding domain"/>
    <property type="match status" value="1"/>
</dbReference>
<dbReference type="PIRSF" id="PIRSF011396">
    <property type="entry name" value="Trp_halogenase"/>
    <property type="match status" value="1"/>
</dbReference>
<feature type="binding site" evidence="2">
    <location>
        <position position="332"/>
    </location>
    <ligand>
        <name>FAD</name>
        <dbReference type="ChEBI" id="CHEBI:57692"/>
    </ligand>
</feature>
<dbReference type="InterPro" id="IPR006905">
    <property type="entry name" value="Flavin_halogenase"/>
</dbReference>
<proteinExistence type="predicted"/>
<keyword evidence="2" id="KW-0285">Flavoprotein</keyword>
<dbReference type="AlphaFoldDB" id="A0A1I7M6Y6"/>
<feature type="non-terminal residue" evidence="3">
    <location>
        <position position="1"/>
    </location>
</feature>
<keyword evidence="2" id="KW-0274">FAD</keyword>
<dbReference type="Pfam" id="PF04820">
    <property type="entry name" value="Trp_halogenase"/>
    <property type="match status" value="1"/>
</dbReference>
<organism evidence="3 4">
    <name type="scientific">Pseudoduganella namucuonensis</name>
    <dbReference type="NCBI Taxonomy" id="1035707"/>
    <lineage>
        <taxon>Bacteria</taxon>
        <taxon>Pseudomonadati</taxon>
        <taxon>Pseudomonadota</taxon>
        <taxon>Betaproteobacteria</taxon>
        <taxon>Burkholderiales</taxon>
        <taxon>Oxalobacteraceae</taxon>
        <taxon>Telluria group</taxon>
        <taxon>Pseudoduganella</taxon>
    </lineage>
</organism>
<dbReference type="Proteomes" id="UP000199391">
    <property type="component" value="Unassembled WGS sequence"/>
</dbReference>
<feature type="binding site" evidence="2">
    <location>
        <begin position="18"/>
        <end position="21"/>
    </location>
    <ligand>
        <name>FAD</name>
        <dbReference type="ChEBI" id="CHEBI:57692"/>
    </ligand>
</feature>
<dbReference type="InterPro" id="IPR036188">
    <property type="entry name" value="FAD/NAD-bd_sf"/>
</dbReference>
<dbReference type="GO" id="GO:0004497">
    <property type="term" value="F:monooxygenase activity"/>
    <property type="evidence" value="ECO:0007669"/>
    <property type="project" value="InterPro"/>
</dbReference>
<evidence type="ECO:0000313" key="4">
    <source>
        <dbReference type="Proteomes" id="UP000199391"/>
    </source>
</evidence>
<dbReference type="EMBL" id="FPBO01000071">
    <property type="protein sequence ID" value="SFV17705.1"/>
    <property type="molecule type" value="Genomic_DNA"/>
</dbReference>
<sequence>ALRRAMKPPFKRIVVVGGGAAGWMTATALATALAGGATIELVESEEIGIVGVGEATFPSIRNFHRLLGIDEAEFLRATNGTYKLGIQFCDWRARGESYFHTFGDFGELSGSRAVWGQHHRLGEAGLGSLGEQCLPSVMASQGRFALPGENDRYDYAYHFDAALYAAFLRKLGERRGVRRTEGRIVEVARRADGGVDRLTLDDGRVVAGDLYIDCSGFASLLLGRTLGEPFVDFSHWLPVDRAWACPTERIGTELTPYTRATALEAGWAWRIPLQNRTGNGHVFASRHIDEDRVRAQLLQQLDGPALAEPRLLRFQTGHRKRAWVHNVVALGLAGGFLEPLESTSIFLVQWGLGRLIDLLLSGAPFTEQVVADYNGEVGRQFERVRDFIILHYCLSARRDSALWRAMATMELPDTLAFKLHAWRQAGALHQYDLEGFDATSWLAIHAGMGHWPERADPTLGDVERAEALRGLQWRRECIASAVAAMPKHDACLRGMLGR</sequence>
<dbReference type="STRING" id="1035707.SAMN05216552_10719"/>
<keyword evidence="4" id="KW-1185">Reference proteome</keyword>
<reference evidence="4" key="1">
    <citation type="submission" date="2016-10" db="EMBL/GenBank/DDBJ databases">
        <authorList>
            <person name="Varghese N."/>
            <person name="Submissions S."/>
        </authorList>
    </citation>
    <scope>NUCLEOTIDE SEQUENCE [LARGE SCALE GENOMIC DNA]</scope>
    <source>
        <strain evidence="4">CGMCC 1.11014</strain>
    </source>
</reference>